<organism evidence="1 2">
    <name type="scientific">Pseudokineococcus lusitanus</name>
    <dbReference type="NCBI Taxonomy" id="763993"/>
    <lineage>
        <taxon>Bacteria</taxon>
        <taxon>Bacillati</taxon>
        <taxon>Actinomycetota</taxon>
        <taxon>Actinomycetes</taxon>
        <taxon>Kineosporiales</taxon>
        <taxon>Kineosporiaceae</taxon>
        <taxon>Pseudokineococcus</taxon>
    </lineage>
</organism>
<evidence type="ECO:0000313" key="2">
    <source>
        <dbReference type="Proteomes" id="UP000276232"/>
    </source>
</evidence>
<evidence type="ECO:0000313" key="1">
    <source>
        <dbReference type="EMBL" id="ROP45960.1"/>
    </source>
</evidence>
<dbReference type="AlphaFoldDB" id="A0A3N1HU62"/>
<name>A0A3N1HU62_9ACTN</name>
<protein>
    <submittedName>
        <fullName evidence="1">Uncharacterized protein</fullName>
    </submittedName>
</protein>
<keyword evidence="2" id="KW-1185">Reference proteome</keyword>
<dbReference type="OrthoDB" id="4556155at2"/>
<dbReference type="RefSeq" id="WP_123378628.1">
    <property type="nucleotide sequence ID" value="NZ_RJKN01000001.1"/>
</dbReference>
<gene>
    <name evidence="1" type="ORF">EDC03_0576</name>
</gene>
<reference evidence="1 2" key="1">
    <citation type="journal article" date="2015" name="Stand. Genomic Sci.">
        <title>Genomic Encyclopedia of Bacterial and Archaeal Type Strains, Phase III: the genomes of soil and plant-associated and newly described type strains.</title>
        <authorList>
            <person name="Whitman W.B."/>
            <person name="Woyke T."/>
            <person name="Klenk H.P."/>
            <person name="Zhou Y."/>
            <person name="Lilburn T.G."/>
            <person name="Beck B.J."/>
            <person name="De Vos P."/>
            <person name="Vandamme P."/>
            <person name="Eisen J.A."/>
            <person name="Garrity G."/>
            <person name="Hugenholtz P."/>
            <person name="Kyrpides N.C."/>
        </authorList>
    </citation>
    <scope>NUCLEOTIDE SEQUENCE [LARGE SCALE GENOMIC DNA]</scope>
    <source>
        <strain evidence="1 2">CECT 7306</strain>
    </source>
</reference>
<accession>A0A3N1HU62</accession>
<proteinExistence type="predicted"/>
<dbReference type="InParanoid" id="A0A3N1HU62"/>
<dbReference type="Proteomes" id="UP000276232">
    <property type="component" value="Unassembled WGS sequence"/>
</dbReference>
<sequence length="142" mass="14177">MTAPTSVLNNLADRWASLGAWASAHTAAPGSTGAAEVTGGTYERLQSTVAAAVAGTAQGTVVRLPIPAGTTVTHTATRTTKTATGEGSVTDVQLLVKRDDQGRLLAADGTLLPAGGTPVPAPEVFNSAGFLDVTVAFTVTTS</sequence>
<comment type="caution">
    <text evidence="1">The sequence shown here is derived from an EMBL/GenBank/DDBJ whole genome shotgun (WGS) entry which is preliminary data.</text>
</comment>
<dbReference type="EMBL" id="RJKN01000001">
    <property type="protein sequence ID" value="ROP45960.1"/>
    <property type="molecule type" value="Genomic_DNA"/>
</dbReference>